<dbReference type="Proteomes" id="UP000245461">
    <property type="component" value="Unassembled WGS sequence"/>
</dbReference>
<accession>A0A317EC45</accession>
<sequence length="405" mass="43489">MTEHANRPAQTPGLMARLRRLIAPAPLQKAAPRGRALVGWAAPSGTRWTARRYETLADEGYVRNVVVHRAVSLVSRSVAAIPWIARDGAGAEVSSPAFERLMQRPNPRDEGAAFREALAAQLLIAGNAYVEAVGPPGRPRELHLLRPDRVAVRPGPGGIPAGFDCREGEETRFVPVDPVTGASAILHLKTFHPLDDWHGLPALEAAAQAIDQHNAAGSWNKALLDNAARPSGALVYQPKDGPAVLADEQFERLKADIAEQFEGARNAGRPLLLDGGLDWKPLSLSPAEMDWIEGRNAAAREIALAFGVPPQLVGVPDAQTYANYAEARLALYEDTVVPLAQRIARAFARAFGAGFGIAVLEPDLDEVPALEPRRAERWAKVAGAADLTPDERRAALGYAPLATKE</sequence>
<reference evidence="1 2" key="1">
    <citation type="submission" date="2018-05" db="EMBL/GenBank/DDBJ databases">
        <title>Zavarzinia sp. HR-AS.</title>
        <authorList>
            <person name="Lee Y."/>
            <person name="Jeon C.O."/>
        </authorList>
    </citation>
    <scope>NUCLEOTIDE SEQUENCE [LARGE SCALE GENOMIC DNA]</scope>
    <source>
        <strain evidence="1 2">HR-AS</strain>
    </source>
</reference>
<dbReference type="EMBL" id="QGLE01000005">
    <property type="protein sequence ID" value="PWR22745.1"/>
    <property type="molecule type" value="Genomic_DNA"/>
</dbReference>
<dbReference type="AlphaFoldDB" id="A0A317EC45"/>
<gene>
    <name evidence="1" type="ORF">DKG74_09920</name>
</gene>
<dbReference type="RefSeq" id="WP_109905258.1">
    <property type="nucleotide sequence ID" value="NZ_QGLE01000005.1"/>
</dbReference>
<proteinExistence type="predicted"/>
<dbReference type="NCBIfam" id="TIGR01537">
    <property type="entry name" value="portal_HK97"/>
    <property type="match status" value="1"/>
</dbReference>
<comment type="caution">
    <text evidence="1">The sequence shown here is derived from an EMBL/GenBank/DDBJ whole genome shotgun (WGS) entry which is preliminary data.</text>
</comment>
<keyword evidence="2" id="KW-1185">Reference proteome</keyword>
<protein>
    <submittedName>
        <fullName evidence="1">Phage portal protein</fullName>
    </submittedName>
</protein>
<name>A0A317EC45_9PROT</name>
<evidence type="ECO:0000313" key="1">
    <source>
        <dbReference type="EMBL" id="PWR22745.1"/>
    </source>
</evidence>
<dbReference type="OrthoDB" id="7592047at2"/>
<dbReference type="InterPro" id="IPR006944">
    <property type="entry name" value="Phage/GTA_portal"/>
</dbReference>
<dbReference type="Pfam" id="PF04860">
    <property type="entry name" value="Phage_portal"/>
    <property type="match status" value="1"/>
</dbReference>
<organism evidence="1 2">
    <name type="scientific">Zavarzinia aquatilis</name>
    <dbReference type="NCBI Taxonomy" id="2211142"/>
    <lineage>
        <taxon>Bacteria</taxon>
        <taxon>Pseudomonadati</taxon>
        <taxon>Pseudomonadota</taxon>
        <taxon>Alphaproteobacteria</taxon>
        <taxon>Rhodospirillales</taxon>
        <taxon>Zavarziniaceae</taxon>
        <taxon>Zavarzinia</taxon>
    </lineage>
</organism>
<evidence type="ECO:0000313" key="2">
    <source>
        <dbReference type="Proteomes" id="UP000245461"/>
    </source>
</evidence>
<dbReference type="InterPro" id="IPR006427">
    <property type="entry name" value="Portal_HK97"/>
</dbReference>